<dbReference type="InterPro" id="IPR036034">
    <property type="entry name" value="PDZ_sf"/>
</dbReference>
<protein>
    <submittedName>
        <fullName evidence="2">Stage IV sporulation protein B</fullName>
    </submittedName>
</protein>
<evidence type="ECO:0000259" key="1">
    <source>
        <dbReference type="PROSITE" id="PS51494"/>
    </source>
</evidence>
<dbReference type="Proteomes" id="UP000190042">
    <property type="component" value="Unassembled WGS sequence"/>
</dbReference>
<dbReference type="AlphaFoldDB" id="A0A1T4XGW5"/>
<dbReference type="Gene3D" id="2.30.42.60">
    <property type="match status" value="1"/>
</dbReference>
<dbReference type="Pfam" id="PF05580">
    <property type="entry name" value="Peptidase_S55"/>
    <property type="match status" value="1"/>
</dbReference>
<dbReference type="PROSITE" id="PS51494">
    <property type="entry name" value="SPOIVB"/>
    <property type="match status" value="1"/>
</dbReference>
<proteinExistence type="predicted"/>
<dbReference type="EMBL" id="FUYJ01000001">
    <property type="protein sequence ID" value="SKA88657.1"/>
    <property type="molecule type" value="Genomic_DNA"/>
</dbReference>
<keyword evidence="3" id="KW-1185">Reference proteome</keyword>
<gene>
    <name evidence="2" type="ORF">SAMN04244570_0720</name>
</gene>
<accession>A0A1T4XGW5</accession>
<reference evidence="3" key="1">
    <citation type="submission" date="2017-02" db="EMBL/GenBank/DDBJ databases">
        <authorList>
            <person name="Varghese N."/>
            <person name="Submissions S."/>
        </authorList>
    </citation>
    <scope>NUCLEOTIDE SEQUENCE [LARGE SCALE GENOMIC DNA]</scope>
    <source>
        <strain evidence="3">DSM 23966</strain>
    </source>
</reference>
<feature type="domain" description="Peptidase S55" evidence="1">
    <location>
        <begin position="97"/>
        <end position="318"/>
    </location>
</feature>
<dbReference type="RefSeq" id="WP_078816563.1">
    <property type="nucleotide sequence ID" value="NZ_FUYJ01000001.1"/>
</dbReference>
<dbReference type="InterPro" id="IPR008763">
    <property type="entry name" value="Peptidase_S55"/>
</dbReference>
<organism evidence="2 3">
    <name type="scientific">Sporosarcina newyorkensis</name>
    <dbReference type="NCBI Taxonomy" id="759851"/>
    <lineage>
        <taxon>Bacteria</taxon>
        <taxon>Bacillati</taxon>
        <taxon>Bacillota</taxon>
        <taxon>Bacilli</taxon>
        <taxon>Bacillales</taxon>
        <taxon>Caryophanaceae</taxon>
        <taxon>Sporosarcina</taxon>
    </lineage>
</organism>
<dbReference type="SUPFAM" id="SSF50156">
    <property type="entry name" value="PDZ domain-like"/>
    <property type="match status" value="1"/>
</dbReference>
<name>A0A1T4XGW5_9BACL</name>
<evidence type="ECO:0000313" key="2">
    <source>
        <dbReference type="EMBL" id="SKA88657.1"/>
    </source>
</evidence>
<evidence type="ECO:0000313" key="3">
    <source>
        <dbReference type="Proteomes" id="UP000190042"/>
    </source>
</evidence>
<sequence length="318" mass="35335">MGWNKSIKTFLATLLMLYMLPVIANAEEEFLIPMGDSIGIEMDLSGIYVTSDILIGQEQWLKKGDIIQELNGEEIKQLVHFERSVQKHDAATMKISIMRNGEKQTLQADLQLIKRVTPFLKDRTEGTGTLTYVDPKTDTYGALGHQIIDSTLESPPSFEKGAIYLSEINQIKKSSPGSPGYKISSIVDPNNLLGNIRINNVYGIFGSWKNAYSKVLAEPLEIMQPLDLTVGPAEIYTTVQGSTVEKFTIQITKIEEEQFQILMTDQKLLKKTGGILQGMSGSPVIQNGKFVGAITHMFVDEPEKGAGLFLKTMRTNEK</sequence>